<dbReference type="EMBL" id="GISG01124888">
    <property type="protein sequence ID" value="MBA4641552.1"/>
    <property type="molecule type" value="Transcribed_RNA"/>
</dbReference>
<dbReference type="PANTHER" id="PTHR37734:SF1">
    <property type="entry name" value="LARGE RIBOSOMAL RNA SUBUNIT ACCUMULATION PROTEIN YCED HOMOLOG 2, CHLOROPLASTIC"/>
    <property type="match status" value="1"/>
</dbReference>
<dbReference type="EMBL" id="GISG01124885">
    <property type="protein sequence ID" value="MBA4641549.1"/>
    <property type="molecule type" value="Transcribed_RNA"/>
</dbReference>
<dbReference type="InterPro" id="IPR003772">
    <property type="entry name" value="YceD"/>
</dbReference>
<dbReference type="InterPro" id="IPR044985">
    <property type="entry name" value="YceD_plant"/>
</dbReference>
<reference evidence="1" key="1">
    <citation type="journal article" date="2013" name="J. Plant Res.">
        <title>Effect of fungi and light on seed germination of three Opuntia species from semiarid lands of central Mexico.</title>
        <authorList>
            <person name="Delgado-Sanchez P."/>
            <person name="Jimenez-Bremont J.F."/>
            <person name="Guerrero-Gonzalez Mde L."/>
            <person name="Flores J."/>
        </authorList>
    </citation>
    <scope>NUCLEOTIDE SEQUENCE</scope>
    <source>
        <tissue evidence="1">Cladode</tissue>
    </source>
</reference>
<evidence type="ECO:0008006" key="2">
    <source>
        <dbReference type="Google" id="ProtNLM"/>
    </source>
</evidence>
<reference evidence="1" key="2">
    <citation type="submission" date="2020-07" db="EMBL/GenBank/DDBJ databases">
        <authorList>
            <person name="Vera ALvarez R."/>
            <person name="Arias-Moreno D.M."/>
            <person name="Jimenez-Jacinto V."/>
            <person name="Jimenez-Bremont J.F."/>
            <person name="Swaminathan K."/>
            <person name="Moose S.P."/>
            <person name="Guerrero-Gonzalez M.L."/>
            <person name="Marino-Ramirez L."/>
            <person name="Landsman D."/>
            <person name="Rodriguez-Kessler M."/>
            <person name="Delgado-Sanchez P."/>
        </authorList>
    </citation>
    <scope>NUCLEOTIDE SEQUENCE</scope>
    <source>
        <tissue evidence="1">Cladode</tissue>
    </source>
</reference>
<dbReference type="Pfam" id="PF02620">
    <property type="entry name" value="YceD"/>
    <property type="match status" value="1"/>
</dbReference>
<accession>A0A7C8ZEV9</accession>
<protein>
    <recommendedName>
        <fullName evidence="2">Large ribosomal RNA subunit accumulation protein YceD</fullName>
    </recommendedName>
</protein>
<dbReference type="AlphaFoldDB" id="A0A7C8ZEV9"/>
<sequence>MEKAIHLSSSKSINPLFQTPKCPTSPKPFFPQIISFKASRKQEEPAPLIAKKGSKSPRRLISIPVSSTRWNGSWTCEYVVSLKDLHLDDLAEDGLKDAKVFISLSIQRHTGFGLSVDGRVITSITRKCSSCSSPFCRKIDTNIYVWVLPNQRDDPSTQMPEIGGDDPSVVYVKPGCEADLDSLIQDTIRLQTAIEETCSEPCEKSEPKLHDIGVQSRPSLEKRWSCLLQLRNDIKKKGKLDITP</sequence>
<dbReference type="PANTHER" id="PTHR37734">
    <property type="entry name" value="LARGE RIBOSOMAL RNA SUBUNIT ACCUMULATION PROTEIN YCED HOMOLOG 2, CHLOROPLASTIC"/>
    <property type="match status" value="1"/>
</dbReference>
<proteinExistence type="predicted"/>
<evidence type="ECO:0000313" key="1">
    <source>
        <dbReference type="EMBL" id="MBA4641552.1"/>
    </source>
</evidence>
<name>A0A7C8ZEV9_OPUST</name>
<organism evidence="1">
    <name type="scientific">Opuntia streptacantha</name>
    <name type="common">Prickly pear cactus</name>
    <name type="synonym">Opuntia cardona</name>
    <dbReference type="NCBI Taxonomy" id="393608"/>
    <lineage>
        <taxon>Eukaryota</taxon>
        <taxon>Viridiplantae</taxon>
        <taxon>Streptophyta</taxon>
        <taxon>Embryophyta</taxon>
        <taxon>Tracheophyta</taxon>
        <taxon>Spermatophyta</taxon>
        <taxon>Magnoliopsida</taxon>
        <taxon>eudicotyledons</taxon>
        <taxon>Gunneridae</taxon>
        <taxon>Pentapetalae</taxon>
        <taxon>Caryophyllales</taxon>
        <taxon>Cactineae</taxon>
        <taxon>Cactaceae</taxon>
        <taxon>Opuntioideae</taxon>
        <taxon>Opuntia</taxon>
    </lineage>
</organism>